<dbReference type="AlphaFoldDB" id="A0A937CT22"/>
<evidence type="ECO:0000313" key="3">
    <source>
        <dbReference type="Proteomes" id="UP000599109"/>
    </source>
</evidence>
<feature type="chain" id="PRO_5037550983" evidence="1">
    <location>
        <begin position="23"/>
        <end position="124"/>
    </location>
</feature>
<evidence type="ECO:0000256" key="1">
    <source>
        <dbReference type="SAM" id="SignalP"/>
    </source>
</evidence>
<dbReference type="Proteomes" id="UP000599109">
    <property type="component" value="Unassembled WGS sequence"/>
</dbReference>
<proteinExistence type="predicted"/>
<protein>
    <submittedName>
        <fullName evidence="2">DUF4148 domain-containing protein</fullName>
    </submittedName>
</protein>
<dbReference type="EMBL" id="JAEQNE010000002">
    <property type="protein sequence ID" value="MBL0391204.1"/>
    <property type="molecule type" value="Genomic_DNA"/>
</dbReference>
<dbReference type="Pfam" id="PF13663">
    <property type="entry name" value="DUF4148"/>
    <property type="match status" value="1"/>
</dbReference>
<evidence type="ECO:0000313" key="2">
    <source>
        <dbReference type="EMBL" id="MBL0391204.1"/>
    </source>
</evidence>
<sequence length="124" mass="13737">MLTRKNTIALMLAVVAAPAAFAQADAVWVGGEIGWASRQVQGTLTRAQVQAEFERFRANPMLADGSTYVGGERGYLEHRHTYDVRDGVMVHKPPFTATMGINAASPYERSQVRPGREPWEVMPY</sequence>
<dbReference type="RefSeq" id="WP_201673852.1">
    <property type="nucleotide sequence ID" value="NZ_JAEQNE010000002.1"/>
</dbReference>
<organism evidence="2 3">
    <name type="scientific">Ramlibacter monticola</name>
    <dbReference type="NCBI Taxonomy" id="1926872"/>
    <lineage>
        <taxon>Bacteria</taxon>
        <taxon>Pseudomonadati</taxon>
        <taxon>Pseudomonadota</taxon>
        <taxon>Betaproteobacteria</taxon>
        <taxon>Burkholderiales</taxon>
        <taxon>Comamonadaceae</taxon>
        <taxon>Ramlibacter</taxon>
    </lineage>
</organism>
<accession>A0A937CT22</accession>
<comment type="caution">
    <text evidence="2">The sequence shown here is derived from an EMBL/GenBank/DDBJ whole genome shotgun (WGS) entry which is preliminary data.</text>
</comment>
<dbReference type="InterPro" id="IPR025421">
    <property type="entry name" value="DUF4148"/>
</dbReference>
<name>A0A937CT22_9BURK</name>
<feature type="signal peptide" evidence="1">
    <location>
        <begin position="1"/>
        <end position="22"/>
    </location>
</feature>
<keyword evidence="1" id="KW-0732">Signal</keyword>
<keyword evidence="3" id="KW-1185">Reference proteome</keyword>
<reference evidence="2 3" key="1">
    <citation type="journal article" date="2017" name="Int. J. Syst. Evol. Microbiol.">
        <title>Ramlibacter monticola sp. nov., isolated from forest soil.</title>
        <authorList>
            <person name="Chaudhary D.K."/>
            <person name="Kim J."/>
        </authorList>
    </citation>
    <scope>NUCLEOTIDE SEQUENCE [LARGE SCALE GENOMIC DNA]</scope>
    <source>
        <strain evidence="2 3">KACC 19175</strain>
    </source>
</reference>
<gene>
    <name evidence="2" type="ORF">JJ685_08645</name>
</gene>